<evidence type="ECO:0000256" key="6">
    <source>
        <dbReference type="ARBA" id="ARBA00022723"/>
    </source>
</evidence>
<name>A0ABT9XQQ2_9BACI</name>
<keyword evidence="10" id="KW-0460">Magnesium</keyword>
<dbReference type="Pfam" id="PF01326">
    <property type="entry name" value="PPDK_N"/>
    <property type="match status" value="3"/>
</dbReference>
<dbReference type="InterPro" id="IPR008279">
    <property type="entry name" value="PEP-util_enz_mobile_dom"/>
</dbReference>
<dbReference type="Gene3D" id="3.30.470.20">
    <property type="entry name" value="ATP-grasp fold, B domain"/>
    <property type="match status" value="1"/>
</dbReference>
<feature type="domain" description="PEP-utilising enzyme C-terminal" evidence="14">
    <location>
        <begin position="522"/>
        <end position="875"/>
    </location>
</feature>
<evidence type="ECO:0000259" key="14">
    <source>
        <dbReference type="Pfam" id="PF02896"/>
    </source>
</evidence>
<comment type="cofactor">
    <cofactor evidence="1 11">
        <name>Mg(2+)</name>
        <dbReference type="ChEBI" id="CHEBI:18420"/>
    </cofactor>
</comment>
<evidence type="ECO:0000256" key="8">
    <source>
        <dbReference type="ARBA" id="ARBA00022777"/>
    </source>
</evidence>
<keyword evidence="16" id="KW-1185">Reference proteome</keyword>
<dbReference type="Gene3D" id="3.30.1490.20">
    <property type="entry name" value="ATP-grasp fold, A domain"/>
    <property type="match status" value="1"/>
</dbReference>
<evidence type="ECO:0000259" key="12">
    <source>
        <dbReference type="Pfam" id="PF00391"/>
    </source>
</evidence>
<feature type="domain" description="Pyruvate phosphate dikinase AMP/ATP-binding" evidence="13">
    <location>
        <begin position="18"/>
        <end position="56"/>
    </location>
</feature>
<evidence type="ECO:0000256" key="7">
    <source>
        <dbReference type="ARBA" id="ARBA00022741"/>
    </source>
</evidence>
<dbReference type="EC" id="2.7.9.1" evidence="3 11"/>
<dbReference type="EMBL" id="JAUSTW010000001">
    <property type="protein sequence ID" value="MDQ0197886.1"/>
    <property type="molecule type" value="Genomic_DNA"/>
</dbReference>
<dbReference type="PIRSF" id="PIRSF000853">
    <property type="entry name" value="PPDK"/>
    <property type="match status" value="1"/>
</dbReference>
<proteinExistence type="inferred from homology"/>
<dbReference type="SUPFAM" id="SSF52009">
    <property type="entry name" value="Phosphohistidine domain"/>
    <property type="match status" value="1"/>
</dbReference>
<evidence type="ECO:0000256" key="3">
    <source>
        <dbReference type="ARBA" id="ARBA00011994"/>
    </source>
</evidence>
<reference evidence="15 16" key="1">
    <citation type="submission" date="2023-07" db="EMBL/GenBank/DDBJ databases">
        <title>Genomic Encyclopedia of Type Strains, Phase IV (KMG-IV): sequencing the most valuable type-strain genomes for metagenomic binning, comparative biology and taxonomic classification.</title>
        <authorList>
            <person name="Goeker M."/>
        </authorList>
    </citation>
    <scope>NUCLEOTIDE SEQUENCE [LARGE SCALE GENOMIC DNA]</scope>
    <source>
        <strain evidence="15 16">DSM 27594</strain>
    </source>
</reference>
<evidence type="ECO:0000259" key="13">
    <source>
        <dbReference type="Pfam" id="PF01326"/>
    </source>
</evidence>
<dbReference type="Pfam" id="PF00391">
    <property type="entry name" value="PEP-utilizers"/>
    <property type="match status" value="1"/>
</dbReference>
<keyword evidence="8" id="KW-0418">Kinase</keyword>
<feature type="domain" description="Pyruvate phosphate dikinase AMP/ATP-binding" evidence="13">
    <location>
        <begin position="303"/>
        <end position="355"/>
    </location>
</feature>
<evidence type="ECO:0000256" key="11">
    <source>
        <dbReference type="PIRNR" id="PIRNR000853"/>
    </source>
</evidence>
<evidence type="ECO:0000256" key="4">
    <source>
        <dbReference type="ARBA" id="ARBA00020138"/>
    </source>
</evidence>
<dbReference type="PANTHER" id="PTHR22931:SF9">
    <property type="entry name" value="PYRUVATE, PHOSPHATE DIKINASE 1, CHLOROPLASTIC"/>
    <property type="match status" value="1"/>
</dbReference>
<dbReference type="SUPFAM" id="SSF56059">
    <property type="entry name" value="Glutathione synthetase ATP-binding domain-like"/>
    <property type="match status" value="1"/>
</dbReference>
<dbReference type="Proteomes" id="UP001224122">
    <property type="component" value="Unassembled WGS sequence"/>
</dbReference>
<dbReference type="InterPro" id="IPR000121">
    <property type="entry name" value="PEP_util_C"/>
</dbReference>
<gene>
    <name evidence="15" type="ORF">J2S10_000991</name>
</gene>
<dbReference type="Gene3D" id="1.10.189.10">
    <property type="entry name" value="Pyruvate Phosphate Dikinase, domain 2"/>
    <property type="match status" value="1"/>
</dbReference>
<dbReference type="InterPro" id="IPR015813">
    <property type="entry name" value="Pyrv/PenolPyrv_kinase-like_dom"/>
</dbReference>
<dbReference type="Gene3D" id="3.20.20.60">
    <property type="entry name" value="Phosphoenolpyruvate-binding domains"/>
    <property type="match status" value="1"/>
</dbReference>
<evidence type="ECO:0000256" key="10">
    <source>
        <dbReference type="ARBA" id="ARBA00022842"/>
    </source>
</evidence>
<keyword evidence="9" id="KW-0067">ATP-binding</keyword>
<evidence type="ECO:0000256" key="9">
    <source>
        <dbReference type="ARBA" id="ARBA00022840"/>
    </source>
</evidence>
<accession>A0ABT9XQQ2</accession>
<dbReference type="InterPro" id="IPR018274">
    <property type="entry name" value="PEP_util_AS"/>
</dbReference>
<dbReference type="InterPro" id="IPR013815">
    <property type="entry name" value="ATP_grasp_subdomain_1"/>
</dbReference>
<dbReference type="NCBIfam" id="NF004531">
    <property type="entry name" value="PRK05878.1"/>
    <property type="match status" value="1"/>
</dbReference>
<feature type="domain" description="PEP-utilising enzyme mobile" evidence="12">
    <location>
        <begin position="420"/>
        <end position="501"/>
    </location>
</feature>
<keyword evidence="7" id="KW-0547">Nucleotide-binding</keyword>
<organism evidence="15 16">
    <name type="scientific">Neobacillus ginsengisoli</name>
    <dbReference type="NCBI Taxonomy" id="904295"/>
    <lineage>
        <taxon>Bacteria</taxon>
        <taxon>Bacillati</taxon>
        <taxon>Bacillota</taxon>
        <taxon>Bacilli</taxon>
        <taxon>Bacillales</taxon>
        <taxon>Bacillaceae</taxon>
        <taxon>Neobacillus</taxon>
    </lineage>
</organism>
<dbReference type="InterPro" id="IPR040442">
    <property type="entry name" value="Pyrv_kinase-like_dom_sf"/>
</dbReference>
<dbReference type="GO" id="GO:0050242">
    <property type="term" value="F:pyruvate, phosphate dikinase activity"/>
    <property type="evidence" value="ECO:0007669"/>
    <property type="project" value="UniProtKB-EC"/>
</dbReference>
<dbReference type="Gene3D" id="3.50.30.10">
    <property type="entry name" value="Phosphohistidine domain"/>
    <property type="match status" value="1"/>
</dbReference>
<dbReference type="InterPro" id="IPR023151">
    <property type="entry name" value="PEP_util_CS"/>
</dbReference>
<dbReference type="PANTHER" id="PTHR22931">
    <property type="entry name" value="PHOSPHOENOLPYRUVATE DIKINASE-RELATED"/>
    <property type="match status" value="1"/>
</dbReference>
<dbReference type="PROSITE" id="PS00742">
    <property type="entry name" value="PEP_ENZYMES_2"/>
    <property type="match status" value="1"/>
</dbReference>
<evidence type="ECO:0000313" key="16">
    <source>
        <dbReference type="Proteomes" id="UP001224122"/>
    </source>
</evidence>
<keyword evidence="6" id="KW-0479">Metal-binding</keyword>
<comment type="caution">
    <text evidence="15">The sequence shown here is derived from an EMBL/GenBank/DDBJ whole genome shotgun (WGS) entry which is preliminary data.</text>
</comment>
<evidence type="ECO:0000256" key="2">
    <source>
        <dbReference type="ARBA" id="ARBA00007837"/>
    </source>
</evidence>
<dbReference type="Gene3D" id="1.20.80.30">
    <property type="match status" value="1"/>
</dbReference>
<protein>
    <recommendedName>
        <fullName evidence="4 11">Pyruvate, phosphate dikinase</fullName>
        <ecNumber evidence="3 11">2.7.9.1</ecNumber>
    </recommendedName>
</protein>
<keyword evidence="15" id="KW-0670">Pyruvate</keyword>
<dbReference type="PROSITE" id="PS00370">
    <property type="entry name" value="PEP_ENZYMES_PHOS_SITE"/>
    <property type="match status" value="1"/>
</dbReference>
<sequence>MMEKFVYLFHEGTGEMKELLGGKGANLAEMTRIGLPVPYGFTITTQACNAFYEAGKTIPSLVGKQSLEALSRLEEKMGKKLGDPQNPLLVSVRSGSVFSMPGMMDTVLNLGMNDETVSGMAKLTNNHRFAYDSYRRFIQMFSNVVLEIDTYFFEQFLEETREQKGYSADPEMTAEDWQEVIAGYKEIVKKHTRKEFPQDPKEQLFLAINAVFNSWNNQRAIVYRRLNKIPDHLGTAVNIQSMVFGNMGNDSGTGVAFTRNPSTGEHVLYGEYLINAQGEDVVAGIRTPQPIATLKDEMPGVYKQFAETCKRLEQHYQEMQDIEFTVERGRLFILQTRNGKRTAQAAIRIAVEMVEEGIIDRKTALLRVDPDQLNQLLHRRIDDKYQRVLLAKGLPASPGAATGQVVFDADEAEQLSNDGKKVILVRPETTPDDIHGIVASQAILTSRGGMTSHAAVVARGMGKACICGCEALKIDVKAKKFTVGETVVSYGEIITIDGSTGEIMLGEIPMIDPELSKEFLLLLVWADQERKIGVRANADNPEDAKKAFEFGAGGIGLCRTEHMFMDLKRIPIVQKMILAETYSDRMDALGQLLPMQQGDFEGIFEAMHGNPVTIRLLDPPLHEFLPDKEELIVEVTKLQILEPASKELKEKEHLLKKVRQLDEFNPMLGHRGCRLGMIYPEIYEMQAKAIFYAAAKLAEKGMEVQPEIMIPLVGHVNELKQMRQLVIDAALWVQEETGKEFTYTIGTMIEIPRAALTADQIAEEADFFSFGTNDLTQTTFGYSRDDAEGKFLQAYIENKVLPENPFAVLDQDGVGKLVETGVKLGRGTKPSLKTGICGEHGGEKNSIDFCYKTGLDYVSCSPYRVPLARLAAAQATIRHEKNKEEVYTTA</sequence>
<dbReference type="SUPFAM" id="SSF51621">
    <property type="entry name" value="Phosphoenolpyruvate/pyruvate domain"/>
    <property type="match status" value="1"/>
</dbReference>
<dbReference type="Pfam" id="PF02896">
    <property type="entry name" value="PEP-utilizers_C"/>
    <property type="match status" value="1"/>
</dbReference>
<comment type="catalytic activity">
    <reaction evidence="11">
        <text>pyruvate + phosphate + ATP = phosphoenolpyruvate + AMP + diphosphate + H(+)</text>
        <dbReference type="Rhea" id="RHEA:10756"/>
        <dbReference type="ChEBI" id="CHEBI:15361"/>
        <dbReference type="ChEBI" id="CHEBI:15378"/>
        <dbReference type="ChEBI" id="CHEBI:30616"/>
        <dbReference type="ChEBI" id="CHEBI:33019"/>
        <dbReference type="ChEBI" id="CHEBI:43474"/>
        <dbReference type="ChEBI" id="CHEBI:58702"/>
        <dbReference type="ChEBI" id="CHEBI:456215"/>
        <dbReference type="EC" id="2.7.9.1"/>
    </reaction>
</comment>
<evidence type="ECO:0000256" key="1">
    <source>
        <dbReference type="ARBA" id="ARBA00001946"/>
    </source>
</evidence>
<dbReference type="InterPro" id="IPR036637">
    <property type="entry name" value="Phosphohistidine_dom_sf"/>
</dbReference>
<dbReference type="InterPro" id="IPR002192">
    <property type="entry name" value="PPDK_AMP/ATP-bd"/>
</dbReference>
<feature type="domain" description="Pyruvate phosphate dikinase AMP/ATP-binding" evidence="13">
    <location>
        <begin position="68"/>
        <end position="299"/>
    </location>
</feature>
<keyword evidence="5 15" id="KW-0808">Transferase</keyword>
<dbReference type="NCBIfam" id="TIGR01828">
    <property type="entry name" value="pyru_phos_dikin"/>
    <property type="match status" value="1"/>
</dbReference>
<comment type="similarity">
    <text evidence="2 11">Belongs to the PEP-utilizing enzyme family.</text>
</comment>
<dbReference type="InterPro" id="IPR010121">
    <property type="entry name" value="Pyruvate_phosphate_dikinase"/>
</dbReference>
<evidence type="ECO:0000256" key="5">
    <source>
        <dbReference type="ARBA" id="ARBA00022679"/>
    </source>
</evidence>
<evidence type="ECO:0000313" key="15">
    <source>
        <dbReference type="EMBL" id="MDQ0197886.1"/>
    </source>
</evidence>